<reference evidence="1 2" key="1">
    <citation type="submission" date="2019-03" db="EMBL/GenBank/DDBJ databases">
        <title>Genomic Encyclopedia of Type Strains, Phase III (KMG-III): the genomes of soil and plant-associated and newly described type strains.</title>
        <authorList>
            <person name="Whitman W."/>
        </authorList>
    </citation>
    <scope>NUCLEOTIDE SEQUENCE [LARGE SCALE GENOMIC DNA]</scope>
    <source>
        <strain evidence="1 2">VKM Ac-2527</strain>
    </source>
</reference>
<organism evidence="1 2">
    <name type="scientific">Kribbella caucasensis</name>
    <dbReference type="NCBI Taxonomy" id="2512215"/>
    <lineage>
        <taxon>Bacteria</taxon>
        <taxon>Bacillati</taxon>
        <taxon>Actinomycetota</taxon>
        <taxon>Actinomycetes</taxon>
        <taxon>Propionibacteriales</taxon>
        <taxon>Kribbellaceae</taxon>
        <taxon>Kribbella</taxon>
    </lineage>
</organism>
<dbReference type="EMBL" id="SNWQ01000002">
    <property type="protein sequence ID" value="TDO52578.1"/>
    <property type="molecule type" value="Genomic_DNA"/>
</dbReference>
<dbReference type="RefSeq" id="WP_133798986.1">
    <property type="nucleotide sequence ID" value="NZ_SNWQ01000002.1"/>
</dbReference>
<name>A0A4R6KLY8_9ACTN</name>
<sequence>MLTHSLAMLGLLGSLGATPPAPVDIFAGGVRLAWADTTYENIRITWTEATPAPNTITFERPGLPDRQLRIIPADAPNEVLIDRWSLVPNGDPAAVGRIVVSEPMGDEARSADFDRYIRSTPSPSLAFTADGGLRWTVPPEPGTDTTPNDPLDVDQPLRYVPELLLDELPHTVMDCGQIRLPATTIPSGVIANRNKPYSMILRTVNEWNPGGQYNPGAEVATTSITLTAPASTPYGATTTLTGTVSSRWIYQSGRPPACQEVDGWQGGGDQVILQARNSSAGPWYVVGLTKTIEGGKYTFAVRNPGAREYRTVVPASIGGNSARYGSTSTVKLVKSTTRVVSAKFIQPVIPYGTKPQAYLWVDPAGSQRAALQFKNASGAWQGLTWKSLYAGRGLIAFNWYRRGATQFRWWVPGSTTSTGLKVDPVYSGTFSVTIR</sequence>
<evidence type="ECO:0000313" key="1">
    <source>
        <dbReference type="EMBL" id="TDO52578.1"/>
    </source>
</evidence>
<proteinExistence type="predicted"/>
<dbReference type="OrthoDB" id="3801989at2"/>
<dbReference type="AlphaFoldDB" id="A0A4R6KLY8"/>
<keyword evidence="2" id="KW-1185">Reference proteome</keyword>
<protein>
    <submittedName>
        <fullName evidence="1">Uncharacterized protein</fullName>
    </submittedName>
</protein>
<evidence type="ECO:0000313" key="2">
    <source>
        <dbReference type="Proteomes" id="UP000295388"/>
    </source>
</evidence>
<accession>A0A4R6KLY8</accession>
<gene>
    <name evidence="1" type="ORF">EV643_102417</name>
</gene>
<comment type="caution">
    <text evidence="1">The sequence shown here is derived from an EMBL/GenBank/DDBJ whole genome shotgun (WGS) entry which is preliminary data.</text>
</comment>
<dbReference type="Proteomes" id="UP000295388">
    <property type="component" value="Unassembled WGS sequence"/>
</dbReference>